<sequence>MVASMRVLLTASVAFLASTTAVDATHRQLKGSLADAPSVKLHVTFKRKAMKLHGQSEFDVYATPVVSANGASVLYNGYASFQDEDTDFTYTFVDGSGYLTTADSSTLETVQCLPPHTLPFDKILPALNEAARIPSAAVGKKELECASGNLFKTTFAGVHYAICTSGESGFTAVSSDLDIDVEYLDGPVSIEKPELSDGTSSCKIVAKPTSLTPTALALATGNALPASASRKLEEASHMALDETECRCLSTPRPCVFFHGLGNPNEEAELQDTPELTKKKFGDIHGHAPCCSTIKYAVLNTNDAGWRNDTLQQKFCDHSLSMSATSDVASGTIDNTIIVTHSMGGLVMAGALAKGKCKFSPTTSWVALSSPMLGSMASDFLLDACTDEDSKIAVGLFKLLGQCPMPKSRTSTTYQGEWYSTPSIDAAYVAAQEAYRGNVTAAMCSNSFFGLLSSYQASCILGGTVIPHKSKKNDGLVEFQSCLGGLDENLFGNNYLDRFYRPQLNHADTAFLNGEGILKDSQKPFKWFECLEL</sequence>
<dbReference type="VEuPathDB" id="FungiDB:KRP23_9134"/>
<feature type="signal peptide" evidence="1">
    <location>
        <begin position="1"/>
        <end position="24"/>
    </location>
</feature>
<keyword evidence="1" id="KW-0732">Signal</keyword>
<dbReference type="OMA" id="CKFSPTT"/>
<dbReference type="AlphaFoldDB" id="H3GWF2"/>
<dbReference type="VEuPathDB" id="FungiDB:KRP22_3081"/>
<dbReference type="InParanoid" id="H3GWF2"/>
<reference evidence="2" key="2">
    <citation type="submission" date="2015-06" db="UniProtKB">
        <authorList>
            <consortium name="EnsemblProtists"/>
        </authorList>
    </citation>
    <scope>IDENTIFICATION</scope>
    <source>
        <strain evidence="2">Pr102</strain>
    </source>
</reference>
<dbReference type="Gene3D" id="3.40.50.1820">
    <property type="entry name" value="alpha/beta hydrolase"/>
    <property type="match status" value="1"/>
</dbReference>
<dbReference type="HOGENOM" id="CLU_028087_0_0_1"/>
<evidence type="ECO:0008006" key="4">
    <source>
        <dbReference type="Google" id="ProtNLM"/>
    </source>
</evidence>
<accession>H3GWF2</accession>
<dbReference type="eggNOG" id="ENOG502SI34">
    <property type="taxonomic scope" value="Eukaryota"/>
</dbReference>
<dbReference type="Proteomes" id="UP000005238">
    <property type="component" value="Unassembled WGS sequence"/>
</dbReference>
<name>H3GWF2_PHYRM</name>
<dbReference type="PANTHER" id="PTHR22538:SF1">
    <property type="entry name" value="VWFD DOMAIN-CONTAINING PROTEIN"/>
    <property type="match status" value="1"/>
</dbReference>
<proteinExistence type="predicted"/>
<evidence type="ECO:0000313" key="3">
    <source>
        <dbReference type="Proteomes" id="UP000005238"/>
    </source>
</evidence>
<dbReference type="SUPFAM" id="SSF53474">
    <property type="entry name" value="alpha/beta-Hydrolases"/>
    <property type="match status" value="1"/>
</dbReference>
<organism evidence="2 3">
    <name type="scientific">Phytophthora ramorum</name>
    <name type="common">Sudden oak death agent</name>
    <dbReference type="NCBI Taxonomy" id="164328"/>
    <lineage>
        <taxon>Eukaryota</taxon>
        <taxon>Sar</taxon>
        <taxon>Stramenopiles</taxon>
        <taxon>Oomycota</taxon>
        <taxon>Peronosporomycetes</taxon>
        <taxon>Peronosporales</taxon>
        <taxon>Peronosporaceae</taxon>
        <taxon>Phytophthora</taxon>
    </lineage>
</organism>
<reference evidence="3" key="1">
    <citation type="journal article" date="2006" name="Science">
        <title>Phytophthora genome sequences uncover evolutionary origins and mechanisms of pathogenesis.</title>
        <authorList>
            <person name="Tyler B.M."/>
            <person name="Tripathy S."/>
            <person name="Zhang X."/>
            <person name="Dehal P."/>
            <person name="Jiang R.H."/>
            <person name="Aerts A."/>
            <person name="Arredondo F.D."/>
            <person name="Baxter L."/>
            <person name="Bensasson D."/>
            <person name="Beynon J.L."/>
            <person name="Chapman J."/>
            <person name="Damasceno C.M."/>
            <person name="Dorrance A.E."/>
            <person name="Dou D."/>
            <person name="Dickerman A.W."/>
            <person name="Dubchak I.L."/>
            <person name="Garbelotto M."/>
            <person name="Gijzen M."/>
            <person name="Gordon S.G."/>
            <person name="Govers F."/>
            <person name="Grunwald N.J."/>
            <person name="Huang W."/>
            <person name="Ivors K.L."/>
            <person name="Jones R.W."/>
            <person name="Kamoun S."/>
            <person name="Krampis K."/>
            <person name="Lamour K.H."/>
            <person name="Lee M.K."/>
            <person name="McDonald W.H."/>
            <person name="Medina M."/>
            <person name="Meijer H.J."/>
            <person name="Nordberg E.K."/>
            <person name="Maclean D.J."/>
            <person name="Ospina-Giraldo M.D."/>
            <person name="Morris P.F."/>
            <person name="Phuntumart V."/>
            <person name="Putnam N.H."/>
            <person name="Rash S."/>
            <person name="Rose J.K."/>
            <person name="Sakihama Y."/>
            <person name="Salamov A.A."/>
            <person name="Savidor A."/>
            <person name="Scheuring C.F."/>
            <person name="Smith B.M."/>
            <person name="Sobral B.W."/>
            <person name="Terry A."/>
            <person name="Torto-Alalibo T.A."/>
            <person name="Win J."/>
            <person name="Xu Z."/>
            <person name="Zhang H."/>
            <person name="Grigoriev I.V."/>
            <person name="Rokhsar D.S."/>
            <person name="Boore J.L."/>
        </authorList>
    </citation>
    <scope>NUCLEOTIDE SEQUENCE [LARGE SCALE GENOMIC DNA]</scope>
    <source>
        <strain evidence="3">Pr102</strain>
    </source>
</reference>
<feature type="chain" id="PRO_5003586993" description="GPI inositol-deacylase" evidence="1">
    <location>
        <begin position="25"/>
        <end position="532"/>
    </location>
</feature>
<keyword evidence="3" id="KW-1185">Reference proteome</keyword>
<dbReference type="EMBL" id="DS566061">
    <property type="status" value="NOT_ANNOTATED_CDS"/>
    <property type="molecule type" value="Genomic_DNA"/>
</dbReference>
<dbReference type="VEuPathDB" id="FungiDB:KRP23_3682"/>
<protein>
    <recommendedName>
        <fullName evidence="4">GPI inositol-deacylase</fullName>
    </recommendedName>
</protein>
<evidence type="ECO:0000256" key="1">
    <source>
        <dbReference type="SAM" id="SignalP"/>
    </source>
</evidence>
<dbReference type="EnsemblProtists" id="Phyra81803">
    <property type="protein sequence ID" value="Phyra81803"/>
    <property type="gene ID" value="Phyra81803"/>
</dbReference>
<dbReference type="PANTHER" id="PTHR22538">
    <property type="entry name" value="CILIA- AND FLAGELLA-ASSOCIATED PROTEIN 74"/>
    <property type="match status" value="1"/>
</dbReference>
<dbReference type="InterPro" id="IPR029058">
    <property type="entry name" value="AB_hydrolase_fold"/>
</dbReference>
<evidence type="ECO:0000313" key="2">
    <source>
        <dbReference type="EnsemblProtists" id="Phyra81803"/>
    </source>
</evidence>
<dbReference type="VEuPathDB" id="FungiDB:KRP22_3083"/>